<dbReference type="PANTHER" id="PTHR34001:SF3">
    <property type="entry name" value="BLL7405 PROTEIN"/>
    <property type="match status" value="1"/>
</dbReference>
<dbReference type="EMBL" id="PVBT01000002">
    <property type="protein sequence ID" value="PRD55142.1"/>
    <property type="molecule type" value="Genomic_DNA"/>
</dbReference>
<sequence>MSSQRTTVLLAGAFALAALSTGSARAADLYNSAPAYIDPPAFQWSGAYIGAHGGTAFTKFPNPFADRNGWSGGIQGGYNYQMGPAVLGAELEGSYLGGAEHKVLGGKVEEKWRAAAKAKAGLTFDRTLVFGTAGVAMTKFDSGDGVRDTSGWKTGYLVGAGVERAFAGGISAKVEYNYIRTPNVKATSDLGRSETDIGSHELKAGLNYRF</sequence>
<evidence type="ECO:0000256" key="4">
    <source>
        <dbReference type="ARBA" id="ARBA00023237"/>
    </source>
</evidence>
<gene>
    <name evidence="8" type="ORF">C5750_08130</name>
</gene>
<comment type="similarity">
    <text evidence="5">Belongs to the Omp25/RopB family.</text>
</comment>
<accession>A0A2S9JPZ0</accession>
<organism evidence="8 9">
    <name type="scientific">Phyllobacterium myrsinacearum</name>
    <dbReference type="NCBI Taxonomy" id="28101"/>
    <lineage>
        <taxon>Bacteria</taxon>
        <taxon>Pseudomonadati</taxon>
        <taxon>Pseudomonadota</taxon>
        <taxon>Alphaproteobacteria</taxon>
        <taxon>Hyphomicrobiales</taxon>
        <taxon>Phyllobacteriaceae</taxon>
        <taxon>Phyllobacterium</taxon>
    </lineage>
</organism>
<dbReference type="OrthoDB" id="9815357at2"/>
<evidence type="ECO:0000256" key="6">
    <source>
        <dbReference type="SAM" id="SignalP"/>
    </source>
</evidence>
<dbReference type="AlphaFoldDB" id="A0A2S9JPZ0"/>
<keyword evidence="4" id="KW-0998">Cell outer membrane</keyword>
<dbReference type="Proteomes" id="UP000238563">
    <property type="component" value="Unassembled WGS sequence"/>
</dbReference>
<dbReference type="InterPro" id="IPR051692">
    <property type="entry name" value="OMP-like"/>
</dbReference>
<dbReference type="Gene3D" id="2.40.160.20">
    <property type="match status" value="1"/>
</dbReference>
<proteinExistence type="inferred from homology"/>
<evidence type="ECO:0000313" key="9">
    <source>
        <dbReference type="Proteomes" id="UP000238563"/>
    </source>
</evidence>
<protein>
    <submittedName>
        <fullName evidence="8">Porin family protein</fullName>
    </submittedName>
</protein>
<comment type="subcellular location">
    <subcellularLocation>
        <location evidence="1">Cell outer membrane</location>
    </subcellularLocation>
</comment>
<evidence type="ECO:0000313" key="8">
    <source>
        <dbReference type="EMBL" id="PRD55142.1"/>
    </source>
</evidence>
<evidence type="ECO:0000256" key="5">
    <source>
        <dbReference type="ARBA" id="ARBA00038306"/>
    </source>
</evidence>
<evidence type="ECO:0000259" key="7">
    <source>
        <dbReference type="Pfam" id="PF13505"/>
    </source>
</evidence>
<dbReference type="RefSeq" id="WP_105733370.1">
    <property type="nucleotide sequence ID" value="NZ_PVBT01000002.1"/>
</dbReference>
<feature type="domain" description="Outer membrane protein beta-barrel" evidence="7">
    <location>
        <begin position="14"/>
        <end position="210"/>
    </location>
</feature>
<dbReference type="Pfam" id="PF13505">
    <property type="entry name" value="OMP_b-brl"/>
    <property type="match status" value="1"/>
</dbReference>
<comment type="caution">
    <text evidence="8">The sequence shown here is derived from an EMBL/GenBank/DDBJ whole genome shotgun (WGS) entry which is preliminary data.</text>
</comment>
<dbReference type="InterPro" id="IPR027385">
    <property type="entry name" value="Beta-barrel_OMP"/>
</dbReference>
<name>A0A2S9JPZ0_9HYPH</name>
<evidence type="ECO:0000256" key="1">
    <source>
        <dbReference type="ARBA" id="ARBA00004442"/>
    </source>
</evidence>
<dbReference type="SUPFAM" id="SSF56925">
    <property type="entry name" value="OMPA-like"/>
    <property type="match status" value="1"/>
</dbReference>
<feature type="signal peptide" evidence="6">
    <location>
        <begin position="1"/>
        <end position="26"/>
    </location>
</feature>
<dbReference type="InterPro" id="IPR011250">
    <property type="entry name" value="OMP/PagP_B-barrel"/>
</dbReference>
<evidence type="ECO:0000256" key="2">
    <source>
        <dbReference type="ARBA" id="ARBA00022729"/>
    </source>
</evidence>
<dbReference type="PANTHER" id="PTHR34001">
    <property type="entry name" value="BLL7405 PROTEIN"/>
    <property type="match status" value="1"/>
</dbReference>
<reference evidence="8 9" key="1">
    <citation type="submission" date="2018-02" db="EMBL/GenBank/DDBJ databases">
        <title>The draft genome of Phyllobacterium myrsinacearum DSM5892.</title>
        <authorList>
            <person name="Li L."/>
            <person name="Liu L."/>
            <person name="Zhang X."/>
            <person name="Wang T."/>
        </authorList>
    </citation>
    <scope>NUCLEOTIDE SEQUENCE [LARGE SCALE GENOMIC DNA]</scope>
    <source>
        <strain evidence="8 9">DSM 5892</strain>
    </source>
</reference>
<dbReference type="GO" id="GO:0009279">
    <property type="term" value="C:cell outer membrane"/>
    <property type="evidence" value="ECO:0007669"/>
    <property type="project" value="UniProtKB-SubCell"/>
</dbReference>
<evidence type="ECO:0000256" key="3">
    <source>
        <dbReference type="ARBA" id="ARBA00023136"/>
    </source>
</evidence>
<keyword evidence="2 6" id="KW-0732">Signal</keyword>
<keyword evidence="3" id="KW-0472">Membrane</keyword>
<keyword evidence="9" id="KW-1185">Reference proteome</keyword>
<feature type="chain" id="PRO_5015473189" evidence="6">
    <location>
        <begin position="27"/>
        <end position="210"/>
    </location>
</feature>